<accession>A0ABW3B0M9</accession>
<dbReference type="Proteomes" id="UP001597012">
    <property type="component" value="Unassembled WGS sequence"/>
</dbReference>
<comment type="caution">
    <text evidence="1">The sequence shown here is derived from an EMBL/GenBank/DDBJ whole genome shotgun (WGS) entry which is preliminary data.</text>
</comment>
<keyword evidence="2" id="KW-1185">Reference proteome</keyword>
<evidence type="ECO:0000313" key="1">
    <source>
        <dbReference type="EMBL" id="MFD0796670.1"/>
    </source>
</evidence>
<reference evidence="2" key="1">
    <citation type="journal article" date="2019" name="Int. J. Syst. Evol. Microbiol.">
        <title>The Global Catalogue of Microorganisms (GCM) 10K type strain sequencing project: providing services to taxonomists for standard genome sequencing and annotation.</title>
        <authorList>
            <consortium name="The Broad Institute Genomics Platform"/>
            <consortium name="The Broad Institute Genome Sequencing Center for Infectious Disease"/>
            <person name="Wu L."/>
            <person name="Ma J."/>
        </authorList>
    </citation>
    <scope>NUCLEOTIDE SEQUENCE [LARGE SCALE GENOMIC DNA]</scope>
    <source>
        <strain evidence="2">CCUG 61948</strain>
    </source>
</reference>
<proteinExistence type="predicted"/>
<name>A0ABW3B0M9_9FLAO</name>
<evidence type="ECO:0000313" key="2">
    <source>
        <dbReference type="Proteomes" id="UP001597012"/>
    </source>
</evidence>
<dbReference type="RefSeq" id="WP_379932559.1">
    <property type="nucleotide sequence ID" value="NZ_JBHTHY010000003.1"/>
</dbReference>
<dbReference type="EMBL" id="JBHTHY010000003">
    <property type="protein sequence ID" value="MFD0796670.1"/>
    <property type="molecule type" value="Genomic_DNA"/>
</dbReference>
<protein>
    <submittedName>
        <fullName evidence="1">Uncharacterized protein</fullName>
    </submittedName>
</protein>
<organism evidence="1 2">
    <name type="scientific">Maribacter chungangensis</name>
    <dbReference type="NCBI Taxonomy" id="1069117"/>
    <lineage>
        <taxon>Bacteria</taxon>
        <taxon>Pseudomonadati</taxon>
        <taxon>Bacteroidota</taxon>
        <taxon>Flavobacteriia</taxon>
        <taxon>Flavobacteriales</taxon>
        <taxon>Flavobacteriaceae</taxon>
        <taxon>Maribacter</taxon>
    </lineage>
</organism>
<gene>
    <name evidence="1" type="ORF">ACFQZJ_04305</name>
</gene>
<sequence>MKNIFAIVFVLIGYSGIGQVNLNEYKYIIIPKTLGDFKEENQYLTSTLLKHLFVQKGFTAVYEDAIPEDLYLDRCLGLTARLIDNSSMFRTKVQILVENCKGEKVFSSIEGTNKIKEYKESYKQGITDAMSSFNDLNYSYKEEAVTDKPITISFKNDVKTLETDSAKLSTDTENRSKVVKQTSSLEDQSYKSMEPVASDIRQAAPKSKIESKLSAVNDGEVLYAQPIANGYQLIDSAPKVVMKLLNSSTKNVFIAQADNKSGMVFQKDGIWVFEYYTGTELIQEELRIKF</sequence>